<keyword evidence="3" id="KW-1185">Reference proteome</keyword>
<dbReference type="Proteomes" id="UP001497453">
    <property type="component" value="Chromosome 3"/>
</dbReference>
<dbReference type="SUPFAM" id="SSF53474">
    <property type="entry name" value="alpha/beta-Hydrolases"/>
    <property type="match status" value="1"/>
</dbReference>
<evidence type="ECO:0000313" key="2">
    <source>
        <dbReference type="EMBL" id="CAL1705633.1"/>
    </source>
</evidence>
<proteinExistence type="predicted"/>
<name>A0ABP1DCQ3_9APHY</name>
<organism evidence="2 3">
    <name type="scientific">Somion occarium</name>
    <dbReference type="NCBI Taxonomy" id="3059160"/>
    <lineage>
        <taxon>Eukaryota</taxon>
        <taxon>Fungi</taxon>
        <taxon>Dikarya</taxon>
        <taxon>Basidiomycota</taxon>
        <taxon>Agaricomycotina</taxon>
        <taxon>Agaricomycetes</taxon>
        <taxon>Polyporales</taxon>
        <taxon>Cerrenaceae</taxon>
        <taxon>Somion</taxon>
    </lineage>
</organism>
<gene>
    <name evidence="2" type="ORF">GFSPODELE1_LOCUS5509</name>
</gene>
<evidence type="ECO:0000259" key="1">
    <source>
        <dbReference type="Pfam" id="PF09994"/>
    </source>
</evidence>
<dbReference type="InterPro" id="IPR018712">
    <property type="entry name" value="Tle1-like_cat"/>
</dbReference>
<dbReference type="Pfam" id="PF09994">
    <property type="entry name" value="T6SS_Tle1-like_cat"/>
    <property type="match status" value="1"/>
</dbReference>
<dbReference type="PANTHER" id="PTHR33840">
    <property type="match status" value="1"/>
</dbReference>
<reference evidence="3" key="1">
    <citation type="submission" date="2024-04" db="EMBL/GenBank/DDBJ databases">
        <authorList>
            <person name="Shaw F."/>
            <person name="Minotto A."/>
        </authorList>
    </citation>
    <scope>NUCLEOTIDE SEQUENCE [LARGE SCALE GENOMIC DNA]</scope>
</reference>
<dbReference type="EMBL" id="OZ037946">
    <property type="protein sequence ID" value="CAL1705633.1"/>
    <property type="molecule type" value="Genomic_DNA"/>
</dbReference>
<dbReference type="PANTHER" id="PTHR33840:SF2">
    <property type="entry name" value="TLE1 PHOSPHOLIPASE DOMAIN-CONTAINING PROTEIN"/>
    <property type="match status" value="1"/>
</dbReference>
<accession>A0ABP1DCQ3</accession>
<dbReference type="InterPro" id="IPR029058">
    <property type="entry name" value="AB_hydrolase_fold"/>
</dbReference>
<protein>
    <recommendedName>
        <fullName evidence="1">T6SS Phospholipase effector Tle1-like catalytic domain-containing protein</fullName>
    </recommendedName>
</protein>
<sequence>CQFAFPVEHLQARNGVEKLWIPSEHSKRSRTLVLCFDGTGDQFDSDNFNVVQLVSILKKDDISKQLVYYQPGIGTYADPILKAPVFEAVSKALDAMLATNLSSHIKAGYSFLMQNYTLGDKICIFGFSRGAYTARALAGMLQKVGLLSPHNHQQIPFAYDMYKREDLEGLELSETFKRTFCRDVAVDFLGVWDTVASVGAIPRYLPFISENNGTRYLSLLREIKATTRS</sequence>
<feature type="domain" description="T6SS Phospholipase effector Tle1-like catalytic" evidence="1">
    <location>
        <begin position="30"/>
        <end position="201"/>
    </location>
</feature>
<feature type="non-terminal residue" evidence="2">
    <location>
        <position position="1"/>
    </location>
</feature>
<evidence type="ECO:0000313" key="3">
    <source>
        <dbReference type="Proteomes" id="UP001497453"/>
    </source>
</evidence>